<dbReference type="Proteomes" id="UP001302349">
    <property type="component" value="Chromosome"/>
</dbReference>
<sequence>MKHLIILLFAGLISFQVNAQMKETRRLPSFNQLSVSQSIEVELVKGNEERAEITSDEVDLEDILTEVSGSKLKIHLDGWNRNWRGSIKIRLTYRELEGVSVGSSARVTAEETINATSFYADASSSGRMSLAVNCNDLEVDVSSSGRVTLRGRATFQEIDGSSSGYYDGFELESEKVRADVSSSGKVNVSVTRELMADVSSSGRVTYKGTPDRLIADQNSSGKVVRY</sequence>
<gene>
    <name evidence="2" type="ORF">RT717_12300</name>
</gene>
<accession>A0ABZ0IXA2</accession>
<organism evidence="2 3">
    <name type="scientific">Imperialibacter roseus</name>
    <dbReference type="NCBI Taxonomy" id="1324217"/>
    <lineage>
        <taxon>Bacteria</taxon>
        <taxon>Pseudomonadati</taxon>
        <taxon>Bacteroidota</taxon>
        <taxon>Cytophagia</taxon>
        <taxon>Cytophagales</taxon>
        <taxon>Flammeovirgaceae</taxon>
        <taxon>Imperialibacter</taxon>
    </lineage>
</organism>
<feature type="domain" description="Putative auto-transporter adhesin head GIN" evidence="1">
    <location>
        <begin position="30"/>
        <end position="210"/>
    </location>
</feature>
<reference evidence="2 3" key="1">
    <citation type="journal article" date="2023" name="Microbiol. Resour. Announc.">
        <title>Complete Genome Sequence of Imperialibacter roseus strain P4T.</title>
        <authorList>
            <person name="Tizabi D.R."/>
            <person name="Bachvaroff T."/>
            <person name="Hill R.T."/>
        </authorList>
    </citation>
    <scope>NUCLEOTIDE SEQUENCE [LARGE SCALE GENOMIC DNA]</scope>
    <source>
        <strain evidence="2 3">P4T</strain>
    </source>
</reference>
<dbReference type="InterPro" id="IPR021255">
    <property type="entry name" value="DUF2807"/>
</dbReference>
<evidence type="ECO:0000313" key="3">
    <source>
        <dbReference type="Proteomes" id="UP001302349"/>
    </source>
</evidence>
<dbReference type="EMBL" id="CP136051">
    <property type="protein sequence ID" value="WOK09421.1"/>
    <property type="molecule type" value="Genomic_DNA"/>
</dbReference>
<dbReference type="Pfam" id="PF10988">
    <property type="entry name" value="DUF2807"/>
    <property type="match status" value="1"/>
</dbReference>
<evidence type="ECO:0000313" key="2">
    <source>
        <dbReference type="EMBL" id="WOK09421.1"/>
    </source>
</evidence>
<proteinExistence type="predicted"/>
<keyword evidence="3" id="KW-1185">Reference proteome</keyword>
<dbReference type="Gene3D" id="2.160.20.120">
    <property type="match status" value="1"/>
</dbReference>
<evidence type="ECO:0000259" key="1">
    <source>
        <dbReference type="Pfam" id="PF10988"/>
    </source>
</evidence>
<dbReference type="RefSeq" id="WP_317492040.1">
    <property type="nucleotide sequence ID" value="NZ_CP136051.1"/>
</dbReference>
<name>A0ABZ0IXA2_9BACT</name>
<protein>
    <submittedName>
        <fullName evidence="2">Head GIN domain-containing protein</fullName>
    </submittedName>
</protein>